<feature type="domain" description="Acyl-coenzyme A oxidase N-terminal" evidence="11">
    <location>
        <begin position="31"/>
        <end position="124"/>
    </location>
</feature>
<feature type="domain" description="Acyl-coenzyme A oxidase N-terminal" evidence="11">
    <location>
        <begin position="687"/>
        <end position="795"/>
    </location>
</feature>
<feature type="domain" description="Acyl-CoA oxidase C-alpha1" evidence="12">
    <location>
        <begin position="294"/>
        <end position="454"/>
    </location>
</feature>
<dbReference type="Gene3D" id="1.20.140.10">
    <property type="entry name" value="Butyryl-CoA Dehydrogenase, subunit A, domain 3"/>
    <property type="match status" value="2"/>
</dbReference>
<proteinExistence type="inferred from homology"/>
<evidence type="ECO:0000313" key="14">
    <source>
        <dbReference type="Proteomes" id="UP000623467"/>
    </source>
</evidence>
<keyword evidence="14" id="KW-1185">Reference proteome</keyword>
<evidence type="ECO:0000256" key="4">
    <source>
        <dbReference type="ARBA" id="ARBA00022630"/>
    </source>
</evidence>
<name>A0A8H7DFU8_9AGAR</name>
<dbReference type="GO" id="GO:0005777">
    <property type="term" value="C:peroxisome"/>
    <property type="evidence" value="ECO:0007669"/>
    <property type="project" value="UniProtKB-SubCell"/>
</dbReference>
<dbReference type="InterPro" id="IPR002655">
    <property type="entry name" value="Acyl-CoA_oxidase_C"/>
</dbReference>
<keyword evidence="8" id="KW-0443">Lipid metabolism</keyword>
<gene>
    <name evidence="13" type="ORF">MSAN_00599100</name>
</gene>
<keyword evidence="6" id="KW-0276">Fatty acid metabolism</keyword>
<dbReference type="Pfam" id="PF14749">
    <property type="entry name" value="Acyl-CoA_ox_N"/>
    <property type="match status" value="2"/>
</dbReference>
<keyword evidence="5" id="KW-0274">FAD</keyword>
<evidence type="ECO:0000259" key="11">
    <source>
        <dbReference type="Pfam" id="PF14749"/>
    </source>
</evidence>
<reference evidence="13" key="1">
    <citation type="submission" date="2020-05" db="EMBL/GenBank/DDBJ databases">
        <title>Mycena genomes resolve the evolution of fungal bioluminescence.</title>
        <authorList>
            <person name="Tsai I.J."/>
        </authorList>
    </citation>
    <scope>NUCLEOTIDE SEQUENCE</scope>
    <source>
        <strain evidence="13">160909Yilan</strain>
    </source>
</reference>
<dbReference type="EMBL" id="JACAZH010000003">
    <property type="protein sequence ID" value="KAF7373869.1"/>
    <property type="molecule type" value="Genomic_DNA"/>
</dbReference>
<comment type="cofactor">
    <cofactor evidence="1">
        <name>FAD</name>
        <dbReference type="ChEBI" id="CHEBI:57692"/>
    </cofactor>
</comment>
<comment type="subcellular location">
    <subcellularLocation>
        <location evidence="2">Peroxisome</location>
    </subcellularLocation>
</comment>
<dbReference type="GO" id="GO:0071949">
    <property type="term" value="F:FAD binding"/>
    <property type="evidence" value="ECO:0007669"/>
    <property type="project" value="InterPro"/>
</dbReference>
<evidence type="ECO:0000259" key="12">
    <source>
        <dbReference type="Pfam" id="PF22924"/>
    </source>
</evidence>
<dbReference type="GO" id="GO:0055088">
    <property type="term" value="P:lipid homeostasis"/>
    <property type="evidence" value="ECO:0007669"/>
    <property type="project" value="TreeGrafter"/>
</dbReference>
<evidence type="ECO:0000256" key="6">
    <source>
        <dbReference type="ARBA" id="ARBA00022832"/>
    </source>
</evidence>
<evidence type="ECO:0000313" key="13">
    <source>
        <dbReference type="EMBL" id="KAF7373869.1"/>
    </source>
</evidence>
<dbReference type="PANTHER" id="PTHR10909:SF250">
    <property type="entry name" value="PEROXISOMAL ACYL-COENZYME A OXIDASE 1"/>
    <property type="match status" value="1"/>
</dbReference>
<evidence type="ECO:0000256" key="3">
    <source>
        <dbReference type="ARBA" id="ARBA00006288"/>
    </source>
</evidence>
<evidence type="ECO:0000256" key="1">
    <source>
        <dbReference type="ARBA" id="ARBA00001974"/>
    </source>
</evidence>
<dbReference type="PANTHER" id="PTHR10909">
    <property type="entry name" value="ELECTRON TRANSPORT OXIDOREDUCTASE"/>
    <property type="match status" value="1"/>
</dbReference>
<dbReference type="FunFam" id="2.40.110.10:FF:000003">
    <property type="entry name" value="Acyl-coenzyme A oxidase"/>
    <property type="match status" value="1"/>
</dbReference>
<evidence type="ECO:0000256" key="7">
    <source>
        <dbReference type="ARBA" id="ARBA00023002"/>
    </source>
</evidence>
<dbReference type="Gene3D" id="2.40.110.10">
    <property type="entry name" value="Butyryl-CoA Dehydrogenase, subunit A, domain 2"/>
    <property type="match status" value="3"/>
</dbReference>
<dbReference type="Pfam" id="PF22924">
    <property type="entry name" value="ACOX_C_alpha1"/>
    <property type="match status" value="2"/>
</dbReference>
<feature type="domain" description="Acyl-CoA oxidase C-terminal" evidence="10">
    <location>
        <begin position="1150"/>
        <end position="1321"/>
    </location>
</feature>
<dbReference type="SUPFAM" id="SSF47203">
    <property type="entry name" value="Acyl-CoA dehydrogenase C-terminal domain-like"/>
    <property type="match status" value="4"/>
</dbReference>
<feature type="domain" description="Acyl-CoA oxidase C-terminal" evidence="10">
    <location>
        <begin position="575"/>
        <end position="641"/>
    </location>
</feature>
<dbReference type="Pfam" id="PF01756">
    <property type="entry name" value="ACOX"/>
    <property type="match status" value="2"/>
</dbReference>
<dbReference type="InterPro" id="IPR055060">
    <property type="entry name" value="ACOX_C_alpha1"/>
</dbReference>
<dbReference type="GO" id="GO:0033540">
    <property type="term" value="P:fatty acid beta-oxidation using acyl-CoA oxidase"/>
    <property type="evidence" value="ECO:0007669"/>
    <property type="project" value="TreeGrafter"/>
</dbReference>
<dbReference type="InterPro" id="IPR009100">
    <property type="entry name" value="AcylCoA_DH/oxidase_NM_dom_sf"/>
</dbReference>
<comment type="similarity">
    <text evidence="3">Belongs to the acyl-CoA oxidase family.</text>
</comment>
<keyword evidence="4" id="KW-0285">Flavoprotein</keyword>
<keyword evidence="9" id="KW-0576">Peroxisome</keyword>
<dbReference type="InterPro" id="IPR037069">
    <property type="entry name" value="AcylCoA_DH/ox_N_sf"/>
</dbReference>
<evidence type="ECO:0000256" key="9">
    <source>
        <dbReference type="ARBA" id="ARBA00023140"/>
    </source>
</evidence>
<dbReference type="GO" id="GO:0003997">
    <property type="term" value="F:acyl-CoA oxidase activity"/>
    <property type="evidence" value="ECO:0007669"/>
    <property type="project" value="InterPro"/>
</dbReference>
<keyword evidence="7" id="KW-0560">Oxidoreductase</keyword>
<evidence type="ECO:0000259" key="10">
    <source>
        <dbReference type="Pfam" id="PF01756"/>
    </source>
</evidence>
<dbReference type="InterPro" id="IPR029320">
    <property type="entry name" value="Acyl-CoA_ox_N"/>
</dbReference>
<dbReference type="SUPFAM" id="SSF56645">
    <property type="entry name" value="Acyl-CoA dehydrogenase NM domain-like"/>
    <property type="match status" value="2"/>
</dbReference>
<feature type="domain" description="Acyl-CoA oxidase C-alpha1" evidence="12">
    <location>
        <begin position="941"/>
        <end position="1101"/>
    </location>
</feature>
<dbReference type="FunFam" id="1.20.140.10:FF:000005">
    <property type="entry name" value="Acyl-coenzyme A oxidase"/>
    <property type="match status" value="2"/>
</dbReference>
<protein>
    <submittedName>
        <fullName evidence="13">Acyl-coenzyme A oxidase</fullName>
    </submittedName>
</protein>
<organism evidence="13 14">
    <name type="scientific">Mycena sanguinolenta</name>
    <dbReference type="NCBI Taxonomy" id="230812"/>
    <lineage>
        <taxon>Eukaryota</taxon>
        <taxon>Fungi</taxon>
        <taxon>Dikarya</taxon>
        <taxon>Basidiomycota</taxon>
        <taxon>Agaricomycotina</taxon>
        <taxon>Agaricomycetes</taxon>
        <taxon>Agaricomycetidae</taxon>
        <taxon>Agaricales</taxon>
        <taxon>Marasmiineae</taxon>
        <taxon>Mycenaceae</taxon>
        <taxon>Mycena</taxon>
    </lineage>
</organism>
<dbReference type="InterPro" id="IPR012258">
    <property type="entry name" value="Acyl-CoA_oxidase"/>
</dbReference>
<dbReference type="InterPro" id="IPR036250">
    <property type="entry name" value="AcylCo_DH-like_C"/>
</dbReference>
<dbReference type="Proteomes" id="UP000623467">
    <property type="component" value="Unassembled WGS sequence"/>
</dbReference>
<evidence type="ECO:0000256" key="5">
    <source>
        <dbReference type="ARBA" id="ARBA00022827"/>
    </source>
</evidence>
<comment type="caution">
    <text evidence="13">The sequence shown here is derived from an EMBL/GenBank/DDBJ whole genome shotgun (WGS) entry which is preliminary data.</text>
</comment>
<sequence length="1331" mass="145539">MAEIHDPSKQNAIDMAKARGATSIDAATVRDFLHNGPERWSKRKGIVDILALDPLFDKSQRPFATRKELYIQGQALTNRFYELKQIHNWSTEDIHAAFSFADEALPIGLHNAAFEPVFRLQASPKLFYTNLMRLETTATYLPETREFEIHSPTLTSTKWWIGAVGKTATHGVLQAKLILPSGKDMGPHLFFVQLRDLGRCIPSFVVLLLTCSSQTHTSLFPEDSWVILASFVLISETVSQSSAGPKAMGGYVALDNGFVRFDHVRIPKENMLSKLASVTDTGEYVTPPHAKLSYGGMLYIRSGMVTSAGWTIAKAATVAVRYATVRRQGEIGPDGLERQIITYPSVYVRLVPLIARAYVFIELGRYLSKGFDSLAHGLSSGDTSQLAEMHVMTSGLKVLVSAAGTQDLETARRSMGGHGYSAFAGLGKLCADYAPAVTYEGENFVLDAQVFRAALKAFRGLFASAPAKTAASLSPTSRYLRLLLDTDLAPPGLNVGSWTQPTTAVLLLEWRAALLVQESAQTLAEPDATISQRVSRAVTEAFVAARVGEMFGTLGTVLAQREAKVVGKIYLLDPTRALRLAIARLCNELVPEAIGLTDALGFTDWELDSALGVYDGKVYEALWERVQQEPLNQTEVTEAYEPEPVFRGRSRYPSTTMAEIHDPSKQNAIDMAKARSATSINAPAVRDFLYNGSARWRRREQIVDILAHEPVFDKSRRSFATRKELYIRGQALTNRLYELQQIHNWSGEDTSVALSLVDEGLSIGLHNVAFEPVFRLQASPELLSKYGGLIANKGIIGCYLQTELAHGTNVSRLETTATYLPETREFEIHSPTLTSTKWWIGALGKTATHGVLQAKLILPGGKDMGPHLFLVQLRDIDTHIPLPGRIIGDIGPKAMGGFSTVDNGFARFDHVRIPKENMLSKFAGVTDAGEYVTPPHAKLSYGGMLYIRSGMVTTAGWTIARGITVAIRYATVRRQGEVGPDGLERQTITYPSLHVRLLPAIARAYVFIELGRALTRGFDSLARGLSSGDTSQLAEMHVMTSGLKVLVSATAIQDLETARRSMGGHGYSAFAGVGRMYADYVPAATYEGENFVLDGQVLRAALKAFRGVFASTPTAAKSSLSPTSHYLRLLLEKDLVPPELNAASWTQPATAILLLEWRAALLVHESAQTASEPDATMTQRVSRAVTEAFVAARVGEMIETLATVLAQREANVVGKLYLLSNPPLVDLLSFGLFRASPTGNPPRSRDPSRALRLAIAGICGELLPEAIGLTDAFGLSDWELDSALGVYDGKAYEALWERVQQEPLNQTEVTEAYETSIKPLMMWGRKVAAKL</sequence>
<evidence type="ECO:0000256" key="8">
    <source>
        <dbReference type="ARBA" id="ARBA00023098"/>
    </source>
</evidence>
<dbReference type="Gene3D" id="1.10.540.10">
    <property type="entry name" value="Acyl-CoA dehydrogenase/oxidase, N-terminal domain"/>
    <property type="match status" value="2"/>
</dbReference>
<dbReference type="OrthoDB" id="538336at2759"/>
<dbReference type="InterPro" id="IPR046373">
    <property type="entry name" value="Acyl-CoA_Oxase/DH_mid-dom_sf"/>
</dbReference>
<evidence type="ECO:0000256" key="2">
    <source>
        <dbReference type="ARBA" id="ARBA00004275"/>
    </source>
</evidence>
<accession>A0A8H7DFU8</accession>
<dbReference type="GO" id="GO:0005504">
    <property type="term" value="F:fatty acid binding"/>
    <property type="evidence" value="ECO:0007669"/>
    <property type="project" value="TreeGrafter"/>
</dbReference>